<organism evidence="1 2">
    <name type="scientific">Romanomermis culicivorax</name>
    <name type="common">Nematode worm</name>
    <dbReference type="NCBI Taxonomy" id="13658"/>
    <lineage>
        <taxon>Eukaryota</taxon>
        <taxon>Metazoa</taxon>
        <taxon>Ecdysozoa</taxon>
        <taxon>Nematoda</taxon>
        <taxon>Enoplea</taxon>
        <taxon>Dorylaimia</taxon>
        <taxon>Mermithida</taxon>
        <taxon>Mermithoidea</taxon>
        <taxon>Mermithidae</taxon>
        <taxon>Romanomermis</taxon>
    </lineage>
</organism>
<dbReference type="Proteomes" id="UP000887565">
    <property type="component" value="Unplaced"/>
</dbReference>
<keyword evidence="1" id="KW-1185">Reference proteome</keyword>
<sequence>MNRVSIDMRKNDLAETYCEKCSTFFVKQFKNKILEFQIEKVHFPDNHINISKEICFKFNGRTNISSWIYCFFHRQHYPLMGKRNLLTMRMHIEIGQHRLVTFKMIIVLIAN</sequence>
<reference evidence="2" key="1">
    <citation type="submission" date="2022-11" db="UniProtKB">
        <authorList>
            <consortium name="WormBaseParasite"/>
        </authorList>
    </citation>
    <scope>IDENTIFICATION</scope>
</reference>
<accession>A0A915KF63</accession>
<proteinExistence type="predicted"/>
<dbReference type="WBParaSite" id="nRc.2.0.1.t36594-RA">
    <property type="protein sequence ID" value="nRc.2.0.1.t36594-RA"/>
    <property type="gene ID" value="nRc.2.0.1.g36594"/>
</dbReference>
<protein>
    <submittedName>
        <fullName evidence="2">Uncharacterized protein</fullName>
    </submittedName>
</protein>
<name>A0A915KF63_ROMCU</name>
<evidence type="ECO:0000313" key="1">
    <source>
        <dbReference type="Proteomes" id="UP000887565"/>
    </source>
</evidence>
<evidence type="ECO:0000313" key="2">
    <source>
        <dbReference type="WBParaSite" id="nRc.2.0.1.t36594-RA"/>
    </source>
</evidence>
<dbReference type="AlphaFoldDB" id="A0A915KF63"/>